<dbReference type="Pfam" id="PF07700">
    <property type="entry name" value="HNOB"/>
    <property type="match status" value="1"/>
</dbReference>
<dbReference type="HOGENOM" id="CLU_079260_1_1_0"/>
<dbReference type="AlphaFoldDB" id="S0ESS7"/>
<evidence type="ECO:0000313" key="2">
    <source>
        <dbReference type="EMBL" id="CCW34025.1"/>
    </source>
</evidence>
<reference evidence="3" key="1">
    <citation type="submission" date="2013-03" db="EMBL/GenBank/DDBJ databases">
        <title>Genome sequence of Chthonomonas calidirosea, the first sequenced genome from the Armatimonadetes phylum (formally candidate division OP10).</title>
        <authorList>
            <person name="Lee K.C.Y."/>
            <person name="Morgan X.C."/>
            <person name="Dunfield P.F."/>
            <person name="Tamas I."/>
            <person name="Houghton K.M."/>
            <person name="Vyssotski M."/>
            <person name="Ryan J.L.J."/>
            <person name="Lagutin K."/>
            <person name="McDonald I.R."/>
            <person name="Stott M.B."/>
        </authorList>
    </citation>
    <scope>NUCLEOTIDE SEQUENCE [LARGE SCALE GENOMIC DNA]</scope>
    <source>
        <strain evidence="3">DSM 23976 / ICMP 18418 / T49</strain>
    </source>
</reference>
<evidence type="ECO:0000259" key="1">
    <source>
        <dbReference type="Pfam" id="PF07700"/>
    </source>
</evidence>
<dbReference type="InParanoid" id="S0ESS7"/>
<dbReference type="InterPro" id="IPR024096">
    <property type="entry name" value="NO_sig/Golgi_transp_ligand-bd"/>
</dbReference>
<dbReference type="RefSeq" id="WP_016481589.1">
    <property type="nucleotide sequence ID" value="NC_021487.1"/>
</dbReference>
<gene>
    <name evidence="2" type="ORF">CCALI_00188</name>
</gene>
<proteinExistence type="predicted"/>
<dbReference type="Gene3D" id="3.90.1520.10">
    <property type="entry name" value="H-NOX domain"/>
    <property type="match status" value="1"/>
</dbReference>
<organism evidence="2 3">
    <name type="scientific">Chthonomonas calidirosea (strain DSM 23976 / ICMP 18418 / T49)</name>
    <dbReference type="NCBI Taxonomy" id="1303518"/>
    <lineage>
        <taxon>Bacteria</taxon>
        <taxon>Bacillati</taxon>
        <taxon>Armatimonadota</taxon>
        <taxon>Chthonomonadia</taxon>
        <taxon>Chthonomonadales</taxon>
        <taxon>Chthonomonadaceae</taxon>
        <taxon>Chthonomonas</taxon>
    </lineage>
</organism>
<feature type="domain" description="Heme NO-binding" evidence="1">
    <location>
        <begin position="2"/>
        <end position="160"/>
    </location>
</feature>
<dbReference type="Proteomes" id="UP000014227">
    <property type="component" value="Chromosome I"/>
</dbReference>
<dbReference type="SUPFAM" id="SSF111126">
    <property type="entry name" value="Ligand-binding domain in the NO signalling and Golgi transport"/>
    <property type="match status" value="1"/>
</dbReference>
<dbReference type="KEGG" id="ccz:CCALI_00188"/>
<dbReference type="PATRIC" id="fig|1303518.3.peg.188"/>
<keyword evidence="3" id="KW-1185">Reference proteome</keyword>
<dbReference type="OrthoDB" id="7266652at2"/>
<sequence>MKGIVFNFLEDVVSNRFGDDTWDDILEDAQVEGVYTTLGNYPDDELFKIVSAASKILHMPCQEVIRFFGQNSIPLMATAHPEFFSAHGNTRAFILALNTIIHPEVRKLYPDAQVPVFEFDTSSSNQLIITYSSPRKLCRFAQGLIEGTAAYFGETIELQHLACMQQGDPACILQVVFSTTSDQKEGK</sequence>
<name>S0ESS7_CHTCT</name>
<dbReference type="EMBL" id="HF951689">
    <property type="protein sequence ID" value="CCW34025.1"/>
    <property type="molecule type" value="Genomic_DNA"/>
</dbReference>
<evidence type="ECO:0000313" key="3">
    <source>
        <dbReference type="Proteomes" id="UP000014227"/>
    </source>
</evidence>
<dbReference type="PANTHER" id="PTHR45655:SF13">
    <property type="entry name" value="SOLUBLE GUANYLATE CYCLASE GCY-32-RELATED"/>
    <property type="match status" value="1"/>
</dbReference>
<dbReference type="InterPro" id="IPR038158">
    <property type="entry name" value="H-NOX_domain_sf"/>
</dbReference>
<dbReference type="GO" id="GO:0020037">
    <property type="term" value="F:heme binding"/>
    <property type="evidence" value="ECO:0007669"/>
    <property type="project" value="InterPro"/>
</dbReference>
<dbReference type="InterPro" id="IPR011644">
    <property type="entry name" value="Heme_NO-bd"/>
</dbReference>
<dbReference type="PANTHER" id="PTHR45655">
    <property type="entry name" value="GUANYLATE CYCLASE SOLUBLE SUBUNIT BETA-2"/>
    <property type="match status" value="1"/>
</dbReference>
<dbReference type="STRING" id="454171.CP488_00969"/>
<protein>
    <submittedName>
        <fullName evidence="2">Heme NO binding</fullName>
    </submittedName>
</protein>
<dbReference type="eggNOG" id="COG1719">
    <property type="taxonomic scope" value="Bacteria"/>
</dbReference>
<accession>S0ESS7</accession>